<organism evidence="1 2">
    <name type="scientific">Fusarium duplospermum</name>
    <dbReference type="NCBI Taxonomy" id="1325734"/>
    <lineage>
        <taxon>Eukaryota</taxon>
        <taxon>Fungi</taxon>
        <taxon>Dikarya</taxon>
        <taxon>Ascomycota</taxon>
        <taxon>Pezizomycotina</taxon>
        <taxon>Sordariomycetes</taxon>
        <taxon>Hypocreomycetidae</taxon>
        <taxon>Hypocreales</taxon>
        <taxon>Nectriaceae</taxon>
        <taxon>Fusarium</taxon>
        <taxon>Fusarium solani species complex</taxon>
    </lineage>
</organism>
<evidence type="ECO:0000313" key="1">
    <source>
        <dbReference type="EMBL" id="RSL44466.1"/>
    </source>
</evidence>
<evidence type="ECO:0000313" key="2">
    <source>
        <dbReference type="Proteomes" id="UP000288168"/>
    </source>
</evidence>
<protein>
    <submittedName>
        <fullName evidence="1">Uncharacterized protein</fullName>
    </submittedName>
</protein>
<comment type="caution">
    <text evidence="1">The sequence shown here is derived from an EMBL/GenBank/DDBJ whole genome shotgun (WGS) entry which is preliminary data.</text>
</comment>
<proteinExistence type="predicted"/>
<dbReference type="EMBL" id="NKCI01000290">
    <property type="protein sequence ID" value="RSL44466.1"/>
    <property type="molecule type" value="Genomic_DNA"/>
</dbReference>
<accession>A0A428NUJ7</accession>
<reference evidence="1 2" key="1">
    <citation type="submission" date="2017-06" db="EMBL/GenBank/DDBJ databases">
        <title>Comparative genomic analysis of Ambrosia Fusariam Clade fungi.</title>
        <authorList>
            <person name="Stajich J.E."/>
            <person name="Carrillo J."/>
            <person name="Kijimoto T."/>
            <person name="Eskalen A."/>
            <person name="O'Donnell K."/>
            <person name="Kasson M."/>
        </authorList>
    </citation>
    <scope>NUCLEOTIDE SEQUENCE [LARGE SCALE GENOMIC DNA]</scope>
    <source>
        <strain evidence="1 2">NRRL62584</strain>
    </source>
</reference>
<gene>
    <name evidence="1" type="ORF">CEP54_014675</name>
</gene>
<sequence length="67" mass="7656">MDRWMDENLSGGESRYKLGWLPSDLLISSLPKRGTSPPCRNTLEIFVVSAITIIFYARSAPRQLRMI</sequence>
<dbReference type="AlphaFoldDB" id="A0A428NUJ7"/>
<dbReference type="Proteomes" id="UP000288168">
    <property type="component" value="Unassembled WGS sequence"/>
</dbReference>
<keyword evidence="2" id="KW-1185">Reference proteome</keyword>
<name>A0A428NUJ7_9HYPO</name>